<sequence>MPDTITLLLVAYLLALPPLTYVLLYGGRASADGTRLGAAYAALTGAPATVLGAALGAQRGDAVLAAMEHAGATWGMPAVAPPSAAVDRAPPAAAVDRAPPAAAVNRAPLAAAAPPAVSLAVVPAAAPGAEPPATTAPTVAAAASVPSGPSTPTSLGGVPSPGGGLPLCRTCRRPKPARSKHSRVTGHCVAVYDHYCGWVANDVAALNRRLFLTFLAVHVAALAHGAGICASLVRSSLGRVIAAAAFRVHGTSLDVAAARHLGALPALQLALYVDGTLLVVGAAFAAVAAMLAAFGGWHAKMVARGETTNENAKWGGIADAAASWDATHGEGAFVAALTAGRWGGRGGGMRAGWAGGAVNVYDRGVVANVLDVLAPERLLRRGRGEGTALQPARKAE</sequence>
<protein>
    <submittedName>
        <fullName evidence="1">Uncharacterized protein</fullName>
    </submittedName>
</protein>
<comment type="caution">
    <text evidence="1">The sequence shown here is derived from an EMBL/GenBank/DDBJ whole genome shotgun (WGS) entry which is preliminary data.</text>
</comment>
<keyword evidence="2" id="KW-1185">Reference proteome</keyword>
<name>A0ACC3C2P8_PYRYE</name>
<gene>
    <name evidence="1" type="ORF">I4F81_006598</name>
</gene>
<evidence type="ECO:0000313" key="2">
    <source>
        <dbReference type="Proteomes" id="UP000798662"/>
    </source>
</evidence>
<evidence type="ECO:0000313" key="1">
    <source>
        <dbReference type="EMBL" id="KAK1864048.1"/>
    </source>
</evidence>
<dbReference type="Proteomes" id="UP000798662">
    <property type="component" value="Chromosome 2"/>
</dbReference>
<accession>A0ACC3C2P8</accession>
<organism evidence="1 2">
    <name type="scientific">Pyropia yezoensis</name>
    <name type="common">Susabi-nori</name>
    <name type="synonym">Porphyra yezoensis</name>
    <dbReference type="NCBI Taxonomy" id="2788"/>
    <lineage>
        <taxon>Eukaryota</taxon>
        <taxon>Rhodophyta</taxon>
        <taxon>Bangiophyceae</taxon>
        <taxon>Bangiales</taxon>
        <taxon>Bangiaceae</taxon>
        <taxon>Pyropia</taxon>
    </lineage>
</organism>
<proteinExistence type="predicted"/>
<dbReference type="EMBL" id="CM020619">
    <property type="protein sequence ID" value="KAK1864048.1"/>
    <property type="molecule type" value="Genomic_DNA"/>
</dbReference>
<reference evidence="1" key="1">
    <citation type="submission" date="2019-11" db="EMBL/GenBank/DDBJ databases">
        <title>Nori genome reveals adaptations in red seaweeds to the harsh intertidal environment.</title>
        <authorList>
            <person name="Wang D."/>
            <person name="Mao Y."/>
        </authorList>
    </citation>
    <scope>NUCLEOTIDE SEQUENCE</scope>
    <source>
        <tissue evidence="1">Gametophyte</tissue>
    </source>
</reference>